<dbReference type="PROSITE" id="PS51355">
    <property type="entry name" value="GLUTATHIONE_PEROXID_3"/>
    <property type="match status" value="1"/>
</dbReference>
<reference evidence="7" key="1">
    <citation type="submission" date="2023-07" db="EMBL/GenBank/DDBJ databases">
        <title>Gilvimarinus algae sp. nov., isolated from the surface of Kelp.</title>
        <authorList>
            <person name="Sun Y.Y."/>
            <person name="Gong Y."/>
            <person name="Du Z.J."/>
        </authorList>
    </citation>
    <scope>NUCLEOTIDE SEQUENCE</scope>
    <source>
        <strain evidence="7">SDUM040014</strain>
    </source>
</reference>
<evidence type="ECO:0000256" key="5">
    <source>
        <dbReference type="SAM" id="SignalP"/>
    </source>
</evidence>
<dbReference type="PIRSF" id="PIRSF000303">
    <property type="entry name" value="Glutathion_perox"/>
    <property type="match status" value="1"/>
</dbReference>
<evidence type="ECO:0000256" key="1">
    <source>
        <dbReference type="ARBA" id="ARBA00006926"/>
    </source>
</evidence>
<dbReference type="GO" id="GO:0004601">
    <property type="term" value="F:peroxidase activity"/>
    <property type="evidence" value="ECO:0007669"/>
    <property type="project" value="UniProtKB-KW"/>
</dbReference>
<organism evidence="7 8">
    <name type="scientific">Gilvimarinus algae</name>
    <dbReference type="NCBI Taxonomy" id="3058037"/>
    <lineage>
        <taxon>Bacteria</taxon>
        <taxon>Pseudomonadati</taxon>
        <taxon>Pseudomonadota</taxon>
        <taxon>Gammaproteobacteria</taxon>
        <taxon>Cellvibrionales</taxon>
        <taxon>Cellvibrionaceae</taxon>
        <taxon>Gilvimarinus</taxon>
    </lineage>
</organism>
<evidence type="ECO:0000256" key="4">
    <source>
        <dbReference type="RuleBase" id="RU000499"/>
    </source>
</evidence>
<evidence type="ECO:0000256" key="2">
    <source>
        <dbReference type="ARBA" id="ARBA00022559"/>
    </source>
</evidence>
<feature type="signal peptide" evidence="5">
    <location>
        <begin position="1"/>
        <end position="24"/>
    </location>
</feature>
<dbReference type="RefSeq" id="WP_302713943.1">
    <property type="nucleotide sequence ID" value="NZ_JAULRT010000060.1"/>
</dbReference>
<name>A0ABT8TJD1_9GAMM</name>
<comment type="caution">
    <text evidence="7">The sequence shown here is derived from an EMBL/GenBank/DDBJ whole genome shotgun (WGS) entry which is preliminary data.</text>
</comment>
<protein>
    <recommendedName>
        <fullName evidence="4">Glutathione peroxidase</fullName>
    </recommendedName>
</protein>
<proteinExistence type="inferred from homology"/>
<dbReference type="CDD" id="cd00340">
    <property type="entry name" value="GSH_Peroxidase"/>
    <property type="match status" value="1"/>
</dbReference>
<dbReference type="SUPFAM" id="SSF52833">
    <property type="entry name" value="Thioredoxin-like"/>
    <property type="match status" value="1"/>
</dbReference>
<gene>
    <name evidence="7" type="ORF">QWI16_13490</name>
</gene>
<sequence>MNRVKVMILGALSCAAAISPSVWAAECPAYLQGEYRKLHASESANLCELLNGKSALVINTASHCGFTPQFEALEAVHQQYKDKGLVVVGFASDAFKQAAKSEEEAATICYTNYGVTFTMLAPTEVTGDNANALFRWLADETEEPGWNFNKYVINGKTGEVTHFGSSAKPDSDKVVQAIEAAL</sequence>
<dbReference type="InterPro" id="IPR036249">
    <property type="entry name" value="Thioredoxin-like_sf"/>
</dbReference>
<dbReference type="PANTHER" id="PTHR11592:SF44">
    <property type="entry name" value="GLUTATHIONE PEROXIDASE"/>
    <property type="match status" value="1"/>
</dbReference>
<evidence type="ECO:0000256" key="3">
    <source>
        <dbReference type="ARBA" id="ARBA00023002"/>
    </source>
</evidence>
<evidence type="ECO:0000259" key="6">
    <source>
        <dbReference type="PROSITE" id="PS51352"/>
    </source>
</evidence>
<dbReference type="InterPro" id="IPR000889">
    <property type="entry name" value="Glutathione_peroxidase"/>
</dbReference>
<evidence type="ECO:0000313" key="8">
    <source>
        <dbReference type="Proteomes" id="UP001168380"/>
    </source>
</evidence>
<dbReference type="Proteomes" id="UP001168380">
    <property type="component" value="Unassembled WGS sequence"/>
</dbReference>
<keyword evidence="5" id="KW-0732">Signal</keyword>
<dbReference type="Gene3D" id="3.40.30.10">
    <property type="entry name" value="Glutaredoxin"/>
    <property type="match status" value="1"/>
</dbReference>
<keyword evidence="3 4" id="KW-0560">Oxidoreductase</keyword>
<dbReference type="PANTHER" id="PTHR11592">
    <property type="entry name" value="GLUTATHIONE PEROXIDASE"/>
    <property type="match status" value="1"/>
</dbReference>
<evidence type="ECO:0000313" key="7">
    <source>
        <dbReference type="EMBL" id="MDO3383188.1"/>
    </source>
</evidence>
<dbReference type="EMBL" id="JAULRT010000060">
    <property type="protein sequence ID" value="MDO3383188.1"/>
    <property type="molecule type" value="Genomic_DNA"/>
</dbReference>
<comment type="similarity">
    <text evidence="1 4">Belongs to the glutathione peroxidase family.</text>
</comment>
<keyword evidence="8" id="KW-1185">Reference proteome</keyword>
<keyword evidence="2 4" id="KW-0575">Peroxidase</keyword>
<dbReference type="PRINTS" id="PR01011">
    <property type="entry name" value="GLUTPROXDASE"/>
</dbReference>
<dbReference type="InterPro" id="IPR013766">
    <property type="entry name" value="Thioredoxin_domain"/>
</dbReference>
<dbReference type="Pfam" id="PF00255">
    <property type="entry name" value="GSHPx"/>
    <property type="match status" value="1"/>
</dbReference>
<dbReference type="PROSITE" id="PS51352">
    <property type="entry name" value="THIOREDOXIN_2"/>
    <property type="match status" value="1"/>
</dbReference>
<accession>A0ABT8TJD1</accession>
<feature type="domain" description="Thioredoxin" evidence="6">
    <location>
        <begin position="16"/>
        <end position="182"/>
    </location>
</feature>
<feature type="chain" id="PRO_5045490244" description="Glutathione peroxidase" evidence="5">
    <location>
        <begin position="25"/>
        <end position="182"/>
    </location>
</feature>